<feature type="compositionally biased region" description="Basic residues" evidence="4">
    <location>
        <begin position="8"/>
        <end position="18"/>
    </location>
</feature>
<feature type="compositionally biased region" description="Basic and acidic residues" evidence="4">
    <location>
        <begin position="155"/>
        <end position="175"/>
    </location>
</feature>
<dbReference type="GO" id="GO:1990904">
    <property type="term" value="C:ribonucleoprotein complex"/>
    <property type="evidence" value="ECO:0007669"/>
    <property type="project" value="UniProtKB-KW"/>
</dbReference>
<comment type="similarity">
    <text evidence="1">Belongs to the eukaryotic ribosomal protein eL29 family.</text>
</comment>
<dbReference type="EnsemblPlants" id="Zm00001eb205120_T001">
    <property type="protein sequence ID" value="Zm00001eb205120_P001"/>
    <property type="gene ID" value="Zm00001eb205120"/>
</dbReference>
<evidence type="ECO:0000313" key="6">
    <source>
        <dbReference type="Proteomes" id="UP000007305"/>
    </source>
</evidence>
<evidence type="ECO:0000256" key="4">
    <source>
        <dbReference type="SAM" id="MobiDB-lite"/>
    </source>
</evidence>
<evidence type="ECO:0008006" key="7">
    <source>
        <dbReference type="Google" id="ProtNLM"/>
    </source>
</evidence>
<reference evidence="5" key="3">
    <citation type="submission" date="2021-05" db="UniProtKB">
        <authorList>
            <consortium name="EnsemblPlants"/>
        </authorList>
    </citation>
    <scope>IDENTIFICATION</scope>
    <source>
        <strain evidence="5">cv. B73</strain>
    </source>
</reference>
<organism evidence="5 6">
    <name type="scientific">Zea mays</name>
    <name type="common">Maize</name>
    <dbReference type="NCBI Taxonomy" id="4577"/>
    <lineage>
        <taxon>Eukaryota</taxon>
        <taxon>Viridiplantae</taxon>
        <taxon>Streptophyta</taxon>
        <taxon>Embryophyta</taxon>
        <taxon>Tracheophyta</taxon>
        <taxon>Spermatophyta</taxon>
        <taxon>Magnoliopsida</taxon>
        <taxon>Liliopsida</taxon>
        <taxon>Poales</taxon>
        <taxon>Poaceae</taxon>
        <taxon>PACMAD clade</taxon>
        <taxon>Panicoideae</taxon>
        <taxon>Andropogonodae</taxon>
        <taxon>Andropogoneae</taxon>
        <taxon>Tripsacinae</taxon>
        <taxon>Zea</taxon>
    </lineage>
</organism>
<dbReference type="Gramene" id="Zm00001eb205120_T001">
    <property type="protein sequence ID" value="Zm00001eb205120_P001"/>
    <property type="gene ID" value="Zm00001eb205120"/>
</dbReference>
<dbReference type="Pfam" id="PF01779">
    <property type="entry name" value="Ribosomal_L29e"/>
    <property type="match status" value="1"/>
</dbReference>
<evidence type="ECO:0000256" key="2">
    <source>
        <dbReference type="ARBA" id="ARBA00022980"/>
    </source>
</evidence>
<dbReference type="GO" id="GO:0006412">
    <property type="term" value="P:translation"/>
    <property type="evidence" value="ECO:0007669"/>
    <property type="project" value="InterPro"/>
</dbReference>
<dbReference type="GO" id="GO:0005840">
    <property type="term" value="C:ribosome"/>
    <property type="evidence" value="ECO:0007669"/>
    <property type="project" value="UniProtKB-KW"/>
</dbReference>
<dbReference type="Proteomes" id="UP000007305">
    <property type="component" value="Chromosome 4"/>
</dbReference>
<name>A0A804P322_MAIZE</name>
<accession>A0A804P322</accession>
<feature type="compositionally biased region" description="Polar residues" evidence="4">
    <location>
        <begin position="185"/>
        <end position="195"/>
    </location>
</feature>
<dbReference type="PANTHER" id="PTHR37241:SF1">
    <property type="entry name" value="NEUROFILAMENT HEAVY PROTEIN"/>
    <property type="match status" value="1"/>
</dbReference>
<keyword evidence="2" id="KW-0689">Ribosomal protein</keyword>
<reference evidence="5" key="2">
    <citation type="submission" date="2019-07" db="EMBL/GenBank/DDBJ databases">
        <authorList>
            <person name="Seetharam A."/>
            <person name="Woodhouse M."/>
            <person name="Cannon E."/>
        </authorList>
    </citation>
    <scope>NUCLEOTIDE SEQUENCE [LARGE SCALE GENOMIC DNA]</scope>
    <source>
        <strain evidence="5">cv. B73</strain>
    </source>
</reference>
<reference evidence="6" key="1">
    <citation type="journal article" date="2009" name="Science">
        <title>The B73 maize genome: complexity, diversity, and dynamics.</title>
        <authorList>
            <person name="Schnable P.S."/>
            <person name="Ware D."/>
            <person name="Fulton R.S."/>
            <person name="Stein J.C."/>
            <person name="Wei F."/>
            <person name="Pasternak S."/>
            <person name="Liang C."/>
            <person name="Zhang J."/>
            <person name="Fulton L."/>
            <person name="Graves T.A."/>
            <person name="Minx P."/>
            <person name="Reily A.D."/>
            <person name="Courtney L."/>
            <person name="Kruchowski S.S."/>
            <person name="Tomlinson C."/>
            <person name="Strong C."/>
            <person name="Delehaunty K."/>
            <person name="Fronick C."/>
            <person name="Courtney B."/>
            <person name="Rock S.M."/>
            <person name="Belter E."/>
            <person name="Du F."/>
            <person name="Kim K."/>
            <person name="Abbott R.M."/>
            <person name="Cotton M."/>
            <person name="Levy A."/>
            <person name="Marchetto P."/>
            <person name="Ochoa K."/>
            <person name="Jackson S.M."/>
            <person name="Gillam B."/>
            <person name="Chen W."/>
            <person name="Yan L."/>
            <person name="Higginbotham J."/>
            <person name="Cardenas M."/>
            <person name="Waligorski J."/>
            <person name="Applebaum E."/>
            <person name="Phelps L."/>
            <person name="Falcone J."/>
            <person name="Kanchi K."/>
            <person name="Thane T."/>
            <person name="Scimone A."/>
            <person name="Thane N."/>
            <person name="Henke J."/>
            <person name="Wang T."/>
            <person name="Ruppert J."/>
            <person name="Shah N."/>
            <person name="Rotter K."/>
            <person name="Hodges J."/>
            <person name="Ingenthron E."/>
            <person name="Cordes M."/>
            <person name="Kohlberg S."/>
            <person name="Sgro J."/>
            <person name="Delgado B."/>
            <person name="Mead K."/>
            <person name="Chinwalla A."/>
            <person name="Leonard S."/>
            <person name="Crouse K."/>
            <person name="Collura K."/>
            <person name="Kudrna D."/>
            <person name="Currie J."/>
            <person name="He R."/>
            <person name="Angelova A."/>
            <person name="Rajasekar S."/>
            <person name="Mueller T."/>
            <person name="Lomeli R."/>
            <person name="Scara G."/>
            <person name="Ko A."/>
            <person name="Delaney K."/>
            <person name="Wissotski M."/>
            <person name="Lopez G."/>
            <person name="Campos D."/>
            <person name="Braidotti M."/>
            <person name="Ashley E."/>
            <person name="Golser W."/>
            <person name="Kim H."/>
            <person name="Lee S."/>
            <person name="Lin J."/>
            <person name="Dujmic Z."/>
            <person name="Kim W."/>
            <person name="Talag J."/>
            <person name="Zuccolo A."/>
            <person name="Fan C."/>
            <person name="Sebastian A."/>
            <person name="Kramer M."/>
            <person name="Spiegel L."/>
            <person name="Nascimento L."/>
            <person name="Zutavern T."/>
            <person name="Miller B."/>
            <person name="Ambroise C."/>
            <person name="Muller S."/>
            <person name="Spooner W."/>
            <person name="Narechania A."/>
            <person name="Ren L."/>
            <person name="Wei S."/>
            <person name="Kumari S."/>
            <person name="Faga B."/>
            <person name="Levy M.J."/>
            <person name="McMahan L."/>
            <person name="Van Buren P."/>
            <person name="Vaughn M.W."/>
            <person name="Ying K."/>
            <person name="Yeh C.-T."/>
            <person name="Emrich S.J."/>
            <person name="Jia Y."/>
            <person name="Kalyanaraman A."/>
            <person name="Hsia A.-P."/>
            <person name="Barbazuk W.B."/>
            <person name="Baucom R.S."/>
            <person name="Brutnell T.P."/>
            <person name="Carpita N.C."/>
            <person name="Chaparro C."/>
            <person name="Chia J.-M."/>
            <person name="Deragon J.-M."/>
            <person name="Estill J.C."/>
            <person name="Fu Y."/>
            <person name="Jeddeloh J.A."/>
            <person name="Han Y."/>
            <person name="Lee H."/>
            <person name="Li P."/>
            <person name="Lisch D.R."/>
            <person name="Liu S."/>
            <person name="Liu Z."/>
            <person name="Nagel D.H."/>
            <person name="McCann M.C."/>
            <person name="SanMiguel P."/>
            <person name="Myers A.M."/>
            <person name="Nettleton D."/>
            <person name="Nguyen J."/>
            <person name="Penning B.W."/>
            <person name="Ponnala L."/>
            <person name="Schneider K.L."/>
            <person name="Schwartz D.C."/>
            <person name="Sharma A."/>
            <person name="Soderlund C."/>
            <person name="Springer N.M."/>
            <person name="Sun Q."/>
            <person name="Wang H."/>
            <person name="Waterman M."/>
            <person name="Westerman R."/>
            <person name="Wolfgruber T.K."/>
            <person name="Yang L."/>
            <person name="Yu Y."/>
            <person name="Zhang L."/>
            <person name="Zhou S."/>
            <person name="Zhu Q."/>
            <person name="Bennetzen J.L."/>
            <person name="Dawe R.K."/>
            <person name="Jiang J."/>
            <person name="Jiang N."/>
            <person name="Presting G.G."/>
            <person name="Wessler S.R."/>
            <person name="Aluru S."/>
            <person name="Martienssen R.A."/>
            <person name="Clifton S.W."/>
            <person name="McCombie W.R."/>
            <person name="Wing R.A."/>
            <person name="Wilson R.K."/>
        </authorList>
    </citation>
    <scope>NUCLEOTIDE SEQUENCE [LARGE SCALE GENOMIC DNA]</scope>
    <source>
        <strain evidence="6">cv. B73</strain>
    </source>
</reference>
<sequence>MAHNQSYKAHKNNIKKPTRGCQTSTKGRFSSTTENDGEGCNDYIYIWWNFTSWMICQMGRAHKDSPDGFVTKPETLTDGIVKLMIWHRTIPSMQGPDGPNKIHPDVDLTAPDAGRPDDDPAWFCLRVGCDQSHERVDPEALDRSFFMRVCHGGEKPQREATKAIDRKNQSVRDKPTTCGKKQKKQSAQIDVTAQQLGEPRPAFNNGIQRKAVEPERVSRAASSTRATKPARGLPAPPPSRTGKERKVVVKLSRFQTATA</sequence>
<feature type="region of interest" description="Disordered" evidence="4">
    <location>
        <begin position="1"/>
        <end position="34"/>
    </location>
</feature>
<feature type="region of interest" description="Disordered" evidence="4">
    <location>
        <begin position="155"/>
        <end position="259"/>
    </location>
</feature>
<feature type="compositionally biased region" description="Polar residues" evidence="4">
    <location>
        <begin position="20"/>
        <end position="34"/>
    </location>
</feature>
<evidence type="ECO:0000256" key="1">
    <source>
        <dbReference type="ARBA" id="ARBA00010247"/>
    </source>
</evidence>
<dbReference type="PANTHER" id="PTHR37241">
    <property type="entry name" value="NEUROFILAMENT HEAVY PROTEIN"/>
    <property type="match status" value="1"/>
</dbReference>
<dbReference type="AlphaFoldDB" id="A0A804P322"/>
<dbReference type="GO" id="GO:0003735">
    <property type="term" value="F:structural constituent of ribosome"/>
    <property type="evidence" value="ECO:0007669"/>
    <property type="project" value="InterPro"/>
</dbReference>
<evidence type="ECO:0000256" key="3">
    <source>
        <dbReference type="ARBA" id="ARBA00023274"/>
    </source>
</evidence>
<evidence type="ECO:0000313" key="5">
    <source>
        <dbReference type="EnsemblPlants" id="Zm00001eb205120_P001"/>
    </source>
</evidence>
<dbReference type="InParanoid" id="A0A804P322"/>
<dbReference type="Gene3D" id="6.10.140.1730">
    <property type="match status" value="1"/>
</dbReference>
<protein>
    <recommendedName>
        <fullName evidence="7">60S ribosomal protein L29</fullName>
    </recommendedName>
</protein>
<dbReference type="InterPro" id="IPR002673">
    <property type="entry name" value="Ribosomal_eL29"/>
</dbReference>
<keyword evidence="6" id="KW-1185">Reference proteome</keyword>
<keyword evidence="3" id="KW-0687">Ribonucleoprotein</keyword>
<proteinExistence type="inferred from homology"/>